<reference evidence="5 6" key="1">
    <citation type="journal article" date="2013" name="Curr. Biol.">
        <title>The Genome of the Foraminiferan Reticulomyxa filosa.</title>
        <authorList>
            <person name="Glockner G."/>
            <person name="Hulsmann N."/>
            <person name="Schleicher M."/>
            <person name="Noegel A.A."/>
            <person name="Eichinger L."/>
            <person name="Gallinger C."/>
            <person name="Pawlowski J."/>
            <person name="Sierra R."/>
            <person name="Euteneuer U."/>
            <person name="Pillet L."/>
            <person name="Moustafa A."/>
            <person name="Platzer M."/>
            <person name="Groth M."/>
            <person name="Szafranski K."/>
            <person name="Schliwa M."/>
        </authorList>
    </citation>
    <scope>NUCLEOTIDE SEQUENCE [LARGE SCALE GENOMIC DNA]</scope>
</reference>
<proteinExistence type="predicted"/>
<dbReference type="OrthoDB" id="1735038at2759"/>
<sequence length="239" mass="27077">TLDTVNPLVFFNLVTNDYNEVDSKCPEIVRQGYAEMISLAAEGQYNVISETFRLCSPVEDEYDVTYLQLWARNAFLTMAMVDYPYSADFLGSLPAWPVNVSCDILLTYQSNPLLALANAAGMYYNASSDNTLECFNITAEFIECADQTGCGLGNDAIAWDYQMCTEIVYGQDTNNVTDMFPPRIWEIQNLTDYCQPKYGVTPEPSWMQVWYPLNISDAGSKIIWSNDKDKLSEEDYCHC</sequence>
<comment type="caution">
    <text evidence="5">The sequence shown here is derived from an EMBL/GenBank/DDBJ whole genome shotgun (WGS) entry which is preliminary data.</text>
</comment>
<dbReference type="PANTHER" id="PTHR11010:SF107">
    <property type="entry name" value="DIPEPTIDYL PEPTIDASE 2"/>
    <property type="match status" value="1"/>
</dbReference>
<keyword evidence="1" id="KW-0645">Protease</keyword>
<keyword evidence="6" id="KW-1185">Reference proteome</keyword>
<keyword evidence="4" id="KW-0325">Glycoprotein</keyword>
<feature type="non-terminal residue" evidence="5">
    <location>
        <position position="1"/>
    </location>
</feature>
<dbReference type="InterPro" id="IPR008758">
    <property type="entry name" value="Peptidase_S28"/>
</dbReference>
<evidence type="ECO:0000256" key="3">
    <source>
        <dbReference type="ARBA" id="ARBA00022801"/>
    </source>
</evidence>
<accession>X6M632</accession>
<dbReference type="GO" id="GO:0006508">
    <property type="term" value="P:proteolysis"/>
    <property type="evidence" value="ECO:0007669"/>
    <property type="project" value="UniProtKB-KW"/>
</dbReference>
<evidence type="ECO:0000256" key="2">
    <source>
        <dbReference type="ARBA" id="ARBA00022729"/>
    </source>
</evidence>
<evidence type="ECO:0000256" key="1">
    <source>
        <dbReference type="ARBA" id="ARBA00022670"/>
    </source>
</evidence>
<dbReference type="AlphaFoldDB" id="X6M632"/>
<keyword evidence="2" id="KW-0732">Signal</keyword>
<name>X6M632_RETFI</name>
<dbReference type="GO" id="GO:0008239">
    <property type="term" value="F:dipeptidyl-peptidase activity"/>
    <property type="evidence" value="ECO:0007669"/>
    <property type="project" value="TreeGrafter"/>
</dbReference>
<keyword evidence="3" id="KW-0378">Hydrolase</keyword>
<gene>
    <name evidence="5" type="ORF">RFI_28894</name>
</gene>
<dbReference type="EMBL" id="ASPP01024931">
    <property type="protein sequence ID" value="ETO08490.1"/>
    <property type="molecule type" value="Genomic_DNA"/>
</dbReference>
<organism evidence="5 6">
    <name type="scientific">Reticulomyxa filosa</name>
    <dbReference type="NCBI Taxonomy" id="46433"/>
    <lineage>
        <taxon>Eukaryota</taxon>
        <taxon>Sar</taxon>
        <taxon>Rhizaria</taxon>
        <taxon>Retaria</taxon>
        <taxon>Foraminifera</taxon>
        <taxon>Monothalamids</taxon>
        <taxon>Reticulomyxidae</taxon>
        <taxon>Reticulomyxa</taxon>
    </lineage>
</organism>
<dbReference type="PANTHER" id="PTHR11010">
    <property type="entry name" value="PROTEASE S28 PRO-X CARBOXYPEPTIDASE-RELATED"/>
    <property type="match status" value="1"/>
</dbReference>
<evidence type="ECO:0000313" key="5">
    <source>
        <dbReference type="EMBL" id="ETO08490.1"/>
    </source>
</evidence>
<evidence type="ECO:0000256" key="4">
    <source>
        <dbReference type="ARBA" id="ARBA00023180"/>
    </source>
</evidence>
<evidence type="ECO:0000313" key="6">
    <source>
        <dbReference type="Proteomes" id="UP000023152"/>
    </source>
</evidence>
<dbReference type="Proteomes" id="UP000023152">
    <property type="component" value="Unassembled WGS sequence"/>
</dbReference>
<protein>
    <submittedName>
        <fullName evidence="5">Uncharacterized protein</fullName>
    </submittedName>
</protein>
<dbReference type="GO" id="GO:0070008">
    <property type="term" value="F:serine-type exopeptidase activity"/>
    <property type="evidence" value="ECO:0007669"/>
    <property type="project" value="InterPro"/>
</dbReference>
<dbReference type="InterPro" id="IPR042269">
    <property type="entry name" value="Ser_carbopepase_S28_SKS"/>
</dbReference>
<dbReference type="Pfam" id="PF05577">
    <property type="entry name" value="Peptidase_S28"/>
    <property type="match status" value="1"/>
</dbReference>
<dbReference type="Gene3D" id="1.20.120.980">
    <property type="entry name" value="Serine carboxypeptidase S28, SKS domain"/>
    <property type="match status" value="1"/>
</dbReference>